<accession>A0A2S0WHU7</accession>
<dbReference type="GO" id="GO:0003677">
    <property type="term" value="F:DNA binding"/>
    <property type="evidence" value="ECO:0007669"/>
    <property type="project" value="UniProtKB-KW"/>
</dbReference>
<keyword evidence="2" id="KW-1185">Reference proteome</keyword>
<dbReference type="EMBL" id="CP026952">
    <property type="protein sequence ID" value="AWB90864.1"/>
    <property type="molecule type" value="Genomic_DNA"/>
</dbReference>
<sequence>MTNAADEQDRALTVSELRERPSVTVEEAAEVLSLGRASAYAAVKRGEIPTVRIGRRLIVPTSALLRLLDA</sequence>
<gene>
    <name evidence="1" type="ORF">C3E78_00690</name>
</gene>
<evidence type="ECO:0000313" key="1">
    <source>
        <dbReference type="EMBL" id="AWB90864.1"/>
    </source>
</evidence>
<accession>A0A5F2ESM5</accession>
<keyword evidence="1" id="KW-0238">DNA-binding</keyword>
<proteinExistence type="predicted"/>
<name>A0A2S0WHU7_9ACTN</name>
<organism evidence="1 2">
    <name type="scientific">Aeromicrobium chenweiae</name>
    <dbReference type="NCBI Taxonomy" id="2079793"/>
    <lineage>
        <taxon>Bacteria</taxon>
        <taxon>Bacillati</taxon>
        <taxon>Actinomycetota</taxon>
        <taxon>Actinomycetes</taxon>
        <taxon>Propionibacteriales</taxon>
        <taxon>Nocardioidaceae</taxon>
        <taxon>Aeromicrobium</taxon>
    </lineage>
</organism>
<reference evidence="2" key="1">
    <citation type="submission" date="2018-01" db="EMBL/GenBank/DDBJ databases">
        <authorList>
            <person name="Li J."/>
        </authorList>
    </citation>
    <scope>NUCLEOTIDE SEQUENCE [LARGE SCALE GENOMIC DNA]</scope>
    <source>
        <strain evidence="2">592</strain>
    </source>
</reference>
<protein>
    <submittedName>
        <fullName evidence="1">DNA-binding protein</fullName>
    </submittedName>
</protein>
<evidence type="ECO:0000313" key="2">
    <source>
        <dbReference type="Proteomes" id="UP000244384"/>
    </source>
</evidence>
<dbReference type="InterPro" id="IPR041657">
    <property type="entry name" value="HTH_17"/>
</dbReference>
<dbReference type="NCBIfam" id="TIGR01764">
    <property type="entry name" value="excise"/>
    <property type="match status" value="1"/>
</dbReference>
<dbReference type="RefSeq" id="WP_108576510.1">
    <property type="nucleotide sequence ID" value="NZ_CP026952.1"/>
</dbReference>
<dbReference type="AlphaFoldDB" id="A0A2S0WHU7"/>
<dbReference type="InterPro" id="IPR010093">
    <property type="entry name" value="SinI_DNA-bd"/>
</dbReference>
<dbReference type="KEGG" id="aez:C3E78_00690"/>
<dbReference type="Pfam" id="PF12728">
    <property type="entry name" value="HTH_17"/>
    <property type="match status" value="1"/>
</dbReference>
<dbReference type="OrthoDB" id="3989267at2"/>
<dbReference type="Proteomes" id="UP000244384">
    <property type="component" value="Chromosome"/>
</dbReference>